<keyword evidence="2" id="KW-1185">Reference proteome</keyword>
<sequence>MGFVTIEAGGTRTAVRRPRRQRRFRAAVTAVAAAAALASAGVCAPTASAKTDVAGTLDALSRIVVQNLTQRGVSNTSFDLPSYLWVLTHPEGPGSRNLPRANQKTLCRTVIQIGDSTSVGLDNSLRVGSPTDRTTEQYHRIGVQNVYLNAMNGRAVVERIGDEPSGLDAIRQERALGHDGCWLIALGANDAARIGHGSTISARRRIDMVMRELPGRPVLWPTVMTDTTGVYDTRYMRSFNAELKRATARYPNLRVFDFARYPKPSWYVDGVHYTEDAMIQRNRLFALGLATKFPQH</sequence>
<protein>
    <recommendedName>
        <fullName evidence="3">SGNH hydrolase-type esterase domain-containing protein</fullName>
    </recommendedName>
</protein>
<dbReference type="SUPFAM" id="SSF52266">
    <property type="entry name" value="SGNH hydrolase"/>
    <property type="match status" value="1"/>
</dbReference>
<organism evidence="1 2">
    <name type="scientific">Gordonia phthalatica</name>
    <dbReference type="NCBI Taxonomy" id="1136941"/>
    <lineage>
        <taxon>Bacteria</taxon>
        <taxon>Bacillati</taxon>
        <taxon>Actinomycetota</taxon>
        <taxon>Actinomycetes</taxon>
        <taxon>Mycobacteriales</taxon>
        <taxon>Gordoniaceae</taxon>
        <taxon>Gordonia</taxon>
    </lineage>
</organism>
<dbReference type="Gene3D" id="3.40.50.1110">
    <property type="entry name" value="SGNH hydrolase"/>
    <property type="match status" value="1"/>
</dbReference>
<dbReference type="Proteomes" id="UP000063789">
    <property type="component" value="Chromosome"/>
</dbReference>
<dbReference type="EMBL" id="CP011853">
    <property type="protein sequence ID" value="ALG85222.1"/>
    <property type="molecule type" value="Genomic_DNA"/>
</dbReference>
<evidence type="ECO:0000313" key="1">
    <source>
        <dbReference type="EMBL" id="ALG85222.1"/>
    </source>
</evidence>
<evidence type="ECO:0008006" key="3">
    <source>
        <dbReference type="Google" id="ProtNLM"/>
    </source>
</evidence>
<evidence type="ECO:0000313" key="2">
    <source>
        <dbReference type="Proteomes" id="UP000063789"/>
    </source>
</evidence>
<dbReference type="KEGG" id="goq:ACH46_12980"/>
<proteinExistence type="predicted"/>
<gene>
    <name evidence="1" type="ORF">ACH46_12980</name>
</gene>
<dbReference type="InterPro" id="IPR036514">
    <property type="entry name" value="SGNH_hydro_sf"/>
</dbReference>
<dbReference type="PATRIC" id="fig|1136941.3.peg.2643"/>
<dbReference type="AlphaFoldDB" id="A0A0N9NI95"/>
<dbReference type="CDD" id="cd00229">
    <property type="entry name" value="SGNH_hydrolase"/>
    <property type="match status" value="1"/>
</dbReference>
<name>A0A0N9NI95_9ACTN</name>
<reference evidence="1 2" key="2">
    <citation type="journal article" date="2017" name="Int. J. Syst. Evol. Microbiol.">
        <title>Gordonia phthalatica sp. nov., a di-n-butyl phthalate-degrading bacterium isolated from activated sludge.</title>
        <authorList>
            <person name="Jin D."/>
            <person name="Kong X."/>
            <person name="Jia M."/>
            <person name="Yu X."/>
            <person name="Wang X."/>
            <person name="Zhuang X."/>
            <person name="Deng Y."/>
            <person name="Bai Z."/>
        </authorList>
    </citation>
    <scope>NUCLEOTIDE SEQUENCE [LARGE SCALE GENOMIC DNA]</scope>
    <source>
        <strain evidence="1 2">QH-11</strain>
    </source>
</reference>
<accession>A0A0N9NI95</accession>
<reference evidence="2" key="1">
    <citation type="submission" date="2015-06" db="EMBL/GenBank/DDBJ databases">
        <title>Complete genome sequence and metabolic analysis of phthalate degradation pathway in Gordonia sp. QH-11.</title>
        <authorList>
            <person name="Jin D."/>
            <person name="Kong X."/>
            <person name="Bai Z."/>
        </authorList>
    </citation>
    <scope>NUCLEOTIDE SEQUENCE [LARGE SCALE GENOMIC DNA]</scope>
    <source>
        <strain evidence="2">QH-11</strain>
    </source>
</reference>